<dbReference type="AlphaFoldDB" id="A0A9J6HAX8"/>
<dbReference type="VEuPathDB" id="VectorBase:HLOH_056703"/>
<dbReference type="OrthoDB" id="6514472at2759"/>
<protein>
    <submittedName>
        <fullName evidence="1">Uncharacterized protein</fullName>
    </submittedName>
</protein>
<organism evidence="1 2">
    <name type="scientific">Haemaphysalis longicornis</name>
    <name type="common">Bush tick</name>
    <dbReference type="NCBI Taxonomy" id="44386"/>
    <lineage>
        <taxon>Eukaryota</taxon>
        <taxon>Metazoa</taxon>
        <taxon>Ecdysozoa</taxon>
        <taxon>Arthropoda</taxon>
        <taxon>Chelicerata</taxon>
        <taxon>Arachnida</taxon>
        <taxon>Acari</taxon>
        <taxon>Parasitiformes</taxon>
        <taxon>Ixodida</taxon>
        <taxon>Ixodoidea</taxon>
        <taxon>Ixodidae</taxon>
        <taxon>Haemaphysalinae</taxon>
        <taxon>Haemaphysalis</taxon>
    </lineage>
</organism>
<evidence type="ECO:0000313" key="1">
    <source>
        <dbReference type="EMBL" id="KAH9384899.1"/>
    </source>
</evidence>
<gene>
    <name evidence="1" type="ORF">HPB48_026929</name>
</gene>
<sequence>MGRYLQKGLSLIPIVDPFLVKRAPAVSEFFYQKNQEGLSTFSVDVKDLYYSMPQTLLLDAVKDELTRAELWVPDSVGISADDFVSMLSFYLQSTIVKFDGEVFIHKDGVWHRFMPGTHTQPTSVGPLHRRLDEALRDQTS</sequence>
<reference evidence="1 2" key="1">
    <citation type="journal article" date="2020" name="Cell">
        <title>Large-Scale Comparative Analyses of Tick Genomes Elucidate Their Genetic Diversity and Vector Capacities.</title>
        <authorList>
            <consortium name="Tick Genome and Microbiome Consortium (TIGMIC)"/>
            <person name="Jia N."/>
            <person name="Wang J."/>
            <person name="Shi W."/>
            <person name="Du L."/>
            <person name="Sun Y."/>
            <person name="Zhan W."/>
            <person name="Jiang J.F."/>
            <person name="Wang Q."/>
            <person name="Zhang B."/>
            <person name="Ji P."/>
            <person name="Bell-Sakyi L."/>
            <person name="Cui X.M."/>
            <person name="Yuan T.T."/>
            <person name="Jiang B.G."/>
            <person name="Yang W.F."/>
            <person name="Lam T.T."/>
            <person name="Chang Q.C."/>
            <person name="Ding S.J."/>
            <person name="Wang X.J."/>
            <person name="Zhu J.G."/>
            <person name="Ruan X.D."/>
            <person name="Zhao L."/>
            <person name="Wei J.T."/>
            <person name="Ye R.Z."/>
            <person name="Que T.C."/>
            <person name="Du C.H."/>
            <person name="Zhou Y.H."/>
            <person name="Cheng J.X."/>
            <person name="Dai P.F."/>
            <person name="Guo W.B."/>
            <person name="Han X.H."/>
            <person name="Huang E.J."/>
            <person name="Li L.F."/>
            <person name="Wei W."/>
            <person name="Gao Y.C."/>
            <person name="Liu J.Z."/>
            <person name="Shao H.Z."/>
            <person name="Wang X."/>
            <person name="Wang C.C."/>
            <person name="Yang T.C."/>
            <person name="Huo Q.B."/>
            <person name="Li W."/>
            <person name="Chen H.Y."/>
            <person name="Chen S.E."/>
            <person name="Zhou L.G."/>
            <person name="Ni X.B."/>
            <person name="Tian J.H."/>
            <person name="Sheng Y."/>
            <person name="Liu T."/>
            <person name="Pan Y.S."/>
            <person name="Xia L.Y."/>
            <person name="Li J."/>
            <person name="Zhao F."/>
            <person name="Cao W.C."/>
        </authorList>
    </citation>
    <scope>NUCLEOTIDE SEQUENCE [LARGE SCALE GENOMIC DNA]</scope>
    <source>
        <strain evidence="1">HaeL-2018</strain>
    </source>
</reference>
<dbReference type="EMBL" id="JABSTR010003427">
    <property type="protein sequence ID" value="KAH9384899.1"/>
    <property type="molecule type" value="Genomic_DNA"/>
</dbReference>
<name>A0A9J6HAX8_HAELO</name>
<comment type="caution">
    <text evidence="1">The sequence shown here is derived from an EMBL/GenBank/DDBJ whole genome shotgun (WGS) entry which is preliminary data.</text>
</comment>
<accession>A0A9J6HAX8</accession>
<evidence type="ECO:0000313" key="2">
    <source>
        <dbReference type="Proteomes" id="UP000821853"/>
    </source>
</evidence>
<keyword evidence="2" id="KW-1185">Reference proteome</keyword>
<proteinExistence type="predicted"/>
<dbReference type="Proteomes" id="UP000821853">
    <property type="component" value="Unassembled WGS sequence"/>
</dbReference>